<dbReference type="InterPro" id="IPR007369">
    <property type="entry name" value="Peptidase_A22B_SPP"/>
</dbReference>
<keyword evidence="7" id="KW-0378">Hydrolase</keyword>
<keyword evidence="10" id="KW-0325">Glycoprotein</keyword>
<evidence type="ECO:0000256" key="2">
    <source>
        <dbReference type="ARBA" id="ARBA00004337"/>
    </source>
</evidence>
<dbReference type="Pfam" id="PF02225">
    <property type="entry name" value="PA"/>
    <property type="match status" value="1"/>
</dbReference>
<evidence type="ECO:0000256" key="10">
    <source>
        <dbReference type="ARBA" id="ARBA00023180"/>
    </source>
</evidence>
<comment type="similarity">
    <text evidence="3">Belongs to the peptidase A22B family.</text>
</comment>
<evidence type="ECO:0000256" key="7">
    <source>
        <dbReference type="ARBA" id="ARBA00022801"/>
    </source>
</evidence>
<keyword evidence="6" id="KW-0967">Endosome</keyword>
<dbReference type="GO" id="GO:0010008">
    <property type="term" value="C:endosome membrane"/>
    <property type="evidence" value="ECO:0007669"/>
    <property type="project" value="UniProtKB-SubCell"/>
</dbReference>
<protein>
    <recommendedName>
        <fullName evidence="12">PA domain-containing protein</fullName>
    </recommendedName>
</protein>
<name>A0AAD4SY73_9MAGN</name>
<evidence type="ECO:0000256" key="3">
    <source>
        <dbReference type="ARBA" id="ARBA00006859"/>
    </source>
</evidence>
<comment type="function">
    <text evidence="1">Intramembrane-cleaving aspartic protease (I-CLiP) that cleaves type II membrane signal peptides in the hydrophobic plane of the membrane.</text>
</comment>
<dbReference type="PANTHER" id="PTHR12174:SF90">
    <property type="entry name" value="SIGNAL PEPTIDE PEPTIDASE-LIKE 3"/>
    <property type="match status" value="1"/>
</dbReference>
<dbReference type="GO" id="GO:0005765">
    <property type="term" value="C:lysosomal membrane"/>
    <property type="evidence" value="ECO:0007669"/>
    <property type="project" value="TreeGrafter"/>
</dbReference>
<dbReference type="AlphaFoldDB" id="A0AAD4SY73"/>
<evidence type="ECO:0000313" key="14">
    <source>
        <dbReference type="Proteomes" id="UP001202328"/>
    </source>
</evidence>
<evidence type="ECO:0000256" key="8">
    <source>
        <dbReference type="ARBA" id="ARBA00022989"/>
    </source>
</evidence>
<dbReference type="InterPro" id="IPR003137">
    <property type="entry name" value="PA_domain"/>
</dbReference>
<comment type="subcellular location">
    <subcellularLocation>
        <location evidence="2">Endosome membrane</location>
        <topology evidence="2">Multi-pass membrane protein</topology>
    </subcellularLocation>
</comment>
<proteinExistence type="inferred from homology"/>
<dbReference type="GO" id="GO:0098553">
    <property type="term" value="C:lumenal side of endoplasmic reticulum membrane"/>
    <property type="evidence" value="ECO:0007669"/>
    <property type="project" value="TreeGrafter"/>
</dbReference>
<evidence type="ECO:0000259" key="12">
    <source>
        <dbReference type="Pfam" id="PF02225"/>
    </source>
</evidence>
<evidence type="ECO:0000256" key="1">
    <source>
        <dbReference type="ARBA" id="ARBA00003012"/>
    </source>
</evidence>
<dbReference type="GO" id="GO:0033619">
    <property type="term" value="P:membrane protein proteolysis"/>
    <property type="evidence" value="ECO:0007669"/>
    <property type="project" value="TreeGrafter"/>
</dbReference>
<evidence type="ECO:0000256" key="4">
    <source>
        <dbReference type="ARBA" id="ARBA00022692"/>
    </source>
</evidence>
<sequence>MAFSSSYDAILLVFLHFLVISSLTSSAYEFPHCGKIANKSASCNNNVQLVKLMMWVNSTKVESAVSLSAAFGVPLPRHAENAFRYPAAFANPSNCCSSSTSNLSNSIALSTSGDCVFKKKAEAAESGGASGLLVINSNEELFKMVCYQNDTSINLTIPVVMITKSTGETMKKLMLAGGQGGLKMSSERRGILLNLTYREVRLARIRM</sequence>
<organism evidence="13 14">
    <name type="scientific">Papaver atlanticum</name>
    <dbReference type="NCBI Taxonomy" id="357466"/>
    <lineage>
        <taxon>Eukaryota</taxon>
        <taxon>Viridiplantae</taxon>
        <taxon>Streptophyta</taxon>
        <taxon>Embryophyta</taxon>
        <taxon>Tracheophyta</taxon>
        <taxon>Spermatophyta</taxon>
        <taxon>Magnoliopsida</taxon>
        <taxon>Ranunculales</taxon>
        <taxon>Papaveraceae</taxon>
        <taxon>Papaveroideae</taxon>
        <taxon>Papaver</taxon>
    </lineage>
</organism>
<dbReference type="Gene3D" id="3.50.30.30">
    <property type="match status" value="1"/>
</dbReference>
<dbReference type="Proteomes" id="UP001202328">
    <property type="component" value="Unassembled WGS sequence"/>
</dbReference>
<dbReference type="FunFam" id="3.50.30.30:FF:000007">
    <property type="entry name" value="Signal peptide peptidase-like 3"/>
    <property type="match status" value="1"/>
</dbReference>
<keyword evidence="14" id="KW-1185">Reference proteome</keyword>
<reference evidence="13" key="1">
    <citation type="submission" date="2022-04" db="EMBL/GenBank/DDBJ databases">
        <title>A functionally conserved STORR gene fusion in Papaver species that diverged 16.8 million years ago.</title>
        <authorList>
            <person name="Catania T."/>
        </authorList>
    </citation>
    <scope>NUCLEOTIDE SEQUENCE</scope>
    <source>
        <strain evidence="13">S-188037</strain>
    </source>
</reference>
<dbReference type="EMBL" id="JAJJMB010008071">
    <property type="protein sequence ID" value="KAI3926249.1"/>
    <property type="molecule type" value="Genomic_DNA"/>
</dbReference>
<evidence type="ECO:0000256" key="11">
    <source>
        <dbReference type="SAM" id="SignalP"/>
    </source>
</evidence>
<accession>A0AAD4SY73</accession>
<dbReference type="GO" id="GO:0042500">
    <property type="term" value="F:aspartic endopeptidase activity, intramembrane cleaving"/>
    <property type="evidence" value="ECO:0007669"/>
    <property type="project" value="InterPro"/>
</dbReference>
<dbReference type="GO" id="GO:0098554">
    <property type="term" value="C:cytoplasmic side of endoplasmic reticulum membrane"/>
    <property type="evidence" value="ECO:0007669"/>
    <property type="project" value="TreeGrafter"/>
</dbReference>
<gene>
    <name evidence="13" type="ORF">MKW98_028385</name>
</gene>
<keyword evidence="5 11" id="KW-0732">Signal</keyword>
<feature type="chain" id="PRO_5042183861" description="PA domain-containing protein" evidence="11">
    <location>
        <begin position="27"/>
        <end position="207"/>
    </location>
</feature>
<comment type="caution">
    <text evidence="13">The sequence shown here is derived from an EMBL/GenBank/DDBJ whole genome shotgun (WGS) entry which is preliminary data.</text>
</comment>
<evidence type="ECO:0000256" key="9">
    <source>
        <dbReference type="ARBA" id="ARBA00023136"/>
    </source>
</evidence>
<keyword evidence="8" id="KW-1133">Transmembrane helix</keyword>
<evidence type="ECO:0000313" key="13">
    <source>
        <dbReference type="EMBL" id="KAI3926249.1"/>
    </source>
</evidence>
<evidence type="ECO:0000256" key="6">
    <source>
        <dbReference type="ARBA" id="ARBA00022753"/>
    </source>
</evidence>
<keyword evidence="9" id="KW-0472">Membrane</keyword>
<feature type="domain" description="PA" evidence="12">
    <location>
        <begin position="92"/>
        <end position="169"/>
    </location>
</feature>
<dbReference type="InterPro" id="IPR046450">
    <property type="entry name" value="PA_dom_sf"/>
</dbReference>
<dbReference type="SUPFAM" id="SSF52025">
    <property type="entry name" value="PA domain"/>
    <property type="match status" value="1"/>
</dbReference>
<dbReference type="PANTHER" id="PTHR12174">
    <property type="entry name" value="SIGNAL PEPTIDE PEPTIDASE"/>
    <property type="match status" value="1"/>
</dbReference>
<keyword evidence="4" id="KW-0812">Transmembrane</keyword>
<dbReference type="GO" id="GO:0030660">
    <property type="term" value="C:Golgi-associated vesicle membrane"/>
    <property type="evidence" value="ECO:0007669"/>
    <property type="project" value="TreeGrafter"/>
</dbReference>
<evidence type="ECO:0000256" key="5">
    <source>
        <dbReference type="ARBA" id="ARBA00022729"/>
    </source>
</evidence>
<feature type="signal peptide" evidence="11">
    <location>
        <begin position="1"/>
        <end position="26"/>
    </location>
</feature>